<evidence type="ECO:0000313" key="2">
    <source>
        <dbReference type="Proteomes" id="UP000015453"/>
    </source>
</evidence>
<organism evidence="1 2">
    <name type="scientific">Genlisea aurea</name>
    <dbReference type="NCBI Taxonomy" id="192259"/>
    <lineage>
        <taxon>Eukaryota</taxon>
        <taxon>Viridiplantae</taxon>
        <taxon>Streptophyta</taxon>
        <taxon>Embryophyta</taxon>
        <taxon>Tracheophyta</taxon>
        <taxon>Spermatophyta</taxon>
        <taxon>Magnoliopsida</taxon>
        <taxon>eudicotyledons</taxon>
        <taxon>Gunneridae</taxon>
        <taxon>Pentapetalae</taxon>
        <taxon>asterids</taxon>
        <taxon>lamiids</taxon>
        <taxon>Lamiales</taxon>
        <taxon>Lentibulariaceae</taxon>
        <taxon>Genlisea</taxon>
    </lineage>
</organism>
<sequence>MSGRDFGRRRRPAVARNNFAISVADFGSTIWTTDAPGRSTQQFRDFGRRTTRGQLHPTGSSFLFGFMACCAEAGLAFQVDLPLGACIYLVNE</sequence>
<proteinExistence type="predicted"/>
<evidence type="ECO:0000313" key="1">
    <source>
        <dbReference type="EMBL" id="EPS72366.1"/>
    </source>
</evidence>
<name>S8D4U9_9LAMI</name>
<gene>
    <name evidence="1" type="ORF">M569_02393</name>
</gene>
<comment type="caution">
    <text evidence="1">The sequence shown here is derived from an EMBL/GenBank/DDBJ whole genome shotgun (WGS) entry which is preliminary data.</text>
</comment>
<accession>S8D4U9</accession>
<dbReference type="AlphaFoldDB" id="S8D4U9"/>
<dbReference type="Proteomes" id="UP000015453">
    <property type="component" value="Unassembled WGS sequence"/>
</dbReference>
<keyword evidence="2" id="KW-1185">Reference proteome</keyword>
<reference evidence="1 2" key="1">
    <citation type="journal article" date="2013" name="BMC Genomics">
        <title>The miniature genome of a carnivorous plant Genlisea aurea contains a low number of genes and short non-coding sequences.</title>
        <authorList>
            <person name="Leushkin E.V."/>
            <person name="Sutormin R.A."/>
            <person name="Nabieva E.R."/>
            <person name="Penin A.A."/>
            <person name="Kondrashov A.S."/>
            <person name="Logacheva M.D."/>
        </authorList>
    </citation>
    <scope>NUCLEOTIDE SEQUENCE [LARGE SCALE GENOMIC DNA]</scope>
</reference>
<protein>
    <submittedName>
        <fullName evidence="1">Uncharacterized protein</fullName>
    </submittedName>
</protein>
<dbReference type="EMBL" id="AUSU01000862">
    <property type="protein sequence ID" value="EPS72366.1"/>
    <property type="molecule type" value="Genomic_DNA"/>
</dbReference>